<evidence type="ECO:0000313" key="2">
    <source>
        <dbReference type="Proteomes" id="UP000244013"/>
    </source>
</evidence>
<gene>
    <name evidence="1" type="ORF">C8J25_101883</name>
</gene>
<proteinExistence type="predicted"/>
<accession>A0A2T5UCZ2</accession>
<dbReference type="AlphaFoldDB" id="A0A2T5UCZ2"/>
<dbReference type="EMBL" id="QAYE01000001">
    <property type="protein sequence ID" value="PTW49375.1"/>
    <property type="molecule type" value="Genomic_DNA"/>
</dbReference>
<organism evidence="1 2">
    <name type="scientific">Sphingomonas faeni</name>
    <dbReference type="NCBI Taxonomy" id="185950"/>
    <lineage>
        <taxon>Bacteria</taxon>
        <taxon>Pseudomonadati</taxon>
        <taxon>Pseudomonadota</taxon>
        <taxon>Alphaproteobacteria</taxon>
        <taxon>Sphingomonadales</taxon>
        <taxon>Sphingomonadaceae</taxon>
        <taxon>Sphingomonas</taxon>
    </lineage>
</organism>
<protein>
    <submittedName>
        <fullName evidence="1">Uncharacterized protein</fullName>
    </submittedName>
</protein>
<dbReference type="RefSeq" id="WP_107952356.1">
    <property type="nucleotide sequence ID" value="NZ_QAYE01000001.1"/>
</dbReference>
<name>A0A2T5UCZ2_9SPHN</name>
<reference evidence="1 2" key="1">
    <citation type="submission" date="2018-04" db="EMBL/GenBank/DDBJ databases">
        <title>Genomic Encyclopedia of Type Strains, Phase III (KMG-III): the genomes of soil and plant-associated and newly described type strains.</title>
        <authorList>
            <person name="Whitman W."/>
        </authorList>
    </citation>
    <scope>NUCLEOTIDE SEQUENCE [LARGE SCALE GENOMIC DNA]</scope>
    <source>
        <strain evidence="1 2">MA-olki</strain>
    </source>
</reference>
<dbReference type="Proteomes" id="UP000244013">
    <property type="component" value="Unassembled WGS sequence"/>
</dbReference>
<dbReference type="GeneID" id="91004941"/>
<comment type="caution">
    <text evidence="1">The sequence shown here is derived from an EMBL/GenBank/DDBJ whole genome shotgun (WGS) entry which is preliminary data.</text>
</comment>
<dbReference type="OrthoDB" id="7577494at2"/>
<evidence type="ECO:0000313" key="1">
    <source>
        <dbReference type="EMBL" id="PTW49375.1"/>
    </source>
</evidence>
<sequence>MGDQAYFTTLDYASHRADMRIQCECGRIINVPFQNVFAMFGGIPQHVDRAKRRLVCKRCLKKGVATISPVPTVRR</sequence>